<dbReference type="AlphaFoldDB" id="A0A9P8L2N6"/>
<evidence type="ECO:0000256" key="1">
    <source>
        <dbReference type="SAM" id="MobiDB-lite"/>
    </source>
</evidence>
<organism evidence="2 3">
    <name type="scientific">Trichoglossum hirsutum</name>
    <dbReference type="NCBI Taxonomy" id="265104"/>
    <lineage>
        <taxon>Eukaryota</taxon>
        <taxon>Fungi</taxon>
        <taxon>Dikarya</taxon>
        <taxon>Ascomycota</taxon>
        <taxon>Pezizomycotina</taxon>
        <taxon>Geoglossomycetes</taxon>
        <taxon>Geoglossales</taxon>
        <taxon>Geoglossaceae</taxon>
        <taxon>Trichoglossum</taxon>
    </lineage>
</organism>
<reference evidence="2" key="1">
    <citation type="submission" date="2021-03" db="EMBL/GenBank/DDBJ databases">
        <title>Comparative genomics and phylogenomic investigation of the class Geoglossomycetes provide insights into ecological specialization and systematics.</title>
        <authorList>
            <person name="Melie T."/>
            <person name="Pirro S."/>
            <person name="Miller A.N."/>
            <person name="Quandt A."/>
        </authorList>
    </citation>
    <scope>NUCLEOTIDE SEQUENCE</scope>
    <source>
        <strain evidence="2">CAQ_001_2017</strain>
    </source>
</reference>
<comment type="caution">
    <text evidence="2">The sequence shown here is derived from an EMBL/GenBank/DDBJ whole genome shotgun (WGS) entry which is preliminary data.</text>
</comment>
<feature type="region of interest" description="Disordered" evidence="1">
    <location>
        <begin position="81"/>
        <end position="107"/>
    </location>
</feature>
<proteinExistence type="predicted"/>
<dbReference type="EMBL" id="JAGHQM010002120">
    <property type="protein sequence ID" value="KAH0551227.1"/>
    <property type="molecule type" value="Genomic_DNA"/>
</dbReference>
<feature type="non-terminal residue" evidence="2">
    <location>
        <position position="1"/>
    </location>
</feature>
<evidence type="ECO:0000313" key="2">
    <source>
        <dbReference type="EMBL" id="KAH0551227.1"/>
    </source>
</evidence>
<sequence>SIRLASDDLVEIKECVDIQVNVAGVKMPVTAYITGIGATYDLLLSRGWMERAGAQEDYQKKVFTIDNQGKRKIVKPTSRETIWNQRQQDYQEDYGPGPGANTQEELEMEDAEDAIQELEQELDLDIEDIKGISGKE</sequence>
<keyword evidence="3" id="KW-1185">Reference proteome</keyword>
<name>A0A9P8L2N6_9PEZI</name>
<evidence type="ECO:0000313" key="3">
    <source>
        <dbReference type="Proteomes" id="UP000750711"/>
    </source>
</evidence>
<dbReference type="Proteomes" id="UP000750711">
    <property type="component" value="Unassembled WGS sequence"/>
</dbReference>
<protein>
    <submittedName>
        <fullName evidence="2">Uncharacterized protein</fullName>
    </submittedName>
</protein>
<accession>A0A9P8L2N6</accession>
<gene>
    <name evidence="2" type="ORF">GP486_007463</name>
</gene>